<dbReference type="InterPro" id="IPR053876">
    <property type="entry name" value="Phage_int_M"/>
</dbReference>
<dbReference type="Gene3D" id="1.10.150.130">
    <property type="match status" value="1"/>
</dbReference>
<evidence type="ECO:0000313" key="8">
    <source>
        <dbReference type="EMBL" id="MET4636556.1"/>
    </source>
</evidence>
<keyword evidence="4" id="KW-0233">DNA recombination</keyword>
<dbReference type="PANTHER" id="PTHR30629">
    <property type="entry name" value="PROPHAGE INTEGRASE"/>
    <property type="match status" value="1"/>
</dbReference>
<organism evidence="8 9">
    <name type="scientific">Kaistia defluvii</name>
    <dbReference type="NCBI Taxonomy" id="410841"/>
    <lineage>
        <taxon>Bacteria</taxon>
        <taxon>Pseudomonadati</taxon>
        <taxon>Pseudomonadota</taxon>
        <taxon>Alphaproteobacteria</taxon>
        <taxon>Hyphomicrobiales</taxon>
        <taxon>Kaistiaceae</taxon>
        <taxon>Kaistia</taxon>
    </lineage>
</organism>
<sequence length="400" mass="44269">MSHSINRRPEKALTAQLVRTVQEPGKYFDGQGLYLRVEPNGSRFWVQRITIRGKRCELGLGPPSLVPLAEARAAALANRKLAREGGDPLQAKREAAAVLSFEEAARKVHEMHSPTWKNPKHAAQFISTLETYAFPRLGRLKVPDVTTADVLAVLTPIWVEKAETARRVRQRIGTVMKWAIAQGWRQDNPAENIAQALPKAETVKANRKALPYAEVAGCIDAVKASGAGLATKLALELLVLTASRSGEIRLAEWSEFDLKAKVWEVPAERMKMKKLHRVPLSNRALTLLDEAKALDDGSGLVFPGTKTGKPLSDMTLSKLVKELGFPVDVHGFRTSFRTWAQERTTFPREVAEAALAHAVGDSVEQAYARSDVFEKRRKMMDAWAAFLAEKRADNVVRIGA</sequence>
<accession>A0ABV2R6A7</accession>
<dbReference type="InterPro" id="IPR025166">
    <property type="entry name" value="Integrase_DNA_bind_dom"/>
</dbReference>
<dbReference type="SUPFAM" id="SSF56349">
    <property type="entry name" value="DNA breaking-rejoining enzymes"/>
    <property type="match status" value="1"/>
</dbReference>
<evidence type="ECO:0000259" key="6">
    <source>
        <dbReference type="PROSITE" id="PS51898"/>
    </source>
</evidence>
<evidence type="ECO:0000313" key="9">
    <source>
        <dbReference type="Proteomes" id="UP001549321"/>
    </source>
</evidence>
<dbReference type="InterPro" id="IPR038488">
    <property type="entry name" value="Integrase_DNA-bd_sf"/>
</dbReference>
<comment type="caution">
    <text evidence="8">The sequence shown here is derived from an EMBL/GenBank/DDBJ whole genome shotgun (WGS) entry which is preliminary data.</text>
</comment>
<evidence type="ECO:0000256" key="1">
    <source>
        <dbReference type="ARBA" id="ARBA00008857"/>
    </source>
</evidence>
<feature type="domain" description="Tyr recombinase" evidence="6">
    <location>
        <begin position="205"/>
        <end position="381"/>
    </location>
</feature>
<dbReference type="PANTHER" id="PTHR30629:SF2">
    <property type="entry name" value="PROPHAGE INTEGRASE INTS-RELATED"/>
    <property type="match status" value="1"/>
</dbReference>
<keyword evidence="9" id="KW-1185">Reference proteome</keyword>
<dbReference type="PROSITE" id="PS51900">
    <property type="entry name" value="CB"/>
    <property type="match status" value="1"/>
</dbReference>
<name>A0ABV2R6A7_9HYPH</name>
<dbReference type="InterPro" id="IPR050808">
    <property type="entry name" value="Phage_Integrase"/>
</dbReference>
<dbReference type="EMBL" id="JBEPSM010000005">
    <property type="protein sequence ID" value="MET4636556.1"/>
    <property type="molecule type" value="Genomic_DNA"/>
</dbReference>
<dbReference type="Proteomes" id="UP001549321">
    <property type="component" value="Unassembled WGS sequence"/>
</dbReference>
<dbReference type="Gene3D" id="1.10.443.10">
    <property type="entry name" value="Intergrase catalytic core"/>
    <property type="match status" value="1"/>
</dbReference>
<evidence type="ECO:0000256" key="3">
    <source>
        <dbReference type="ARBA" id="ARBA00023125"/>
    </source>
</evidence>
<evidence type="ECO:0000256" key="2">
    <source>
        <dbReference type="ARBA" id="ARBA00022908"/>
    </source>
</evidence>
<evidence type="ECO:0000256" key="4">
    <source>
        <dbReference type="ARBA" id="ARBA00023172"/>
    </source>
</evidence>
<dbReference type="InterPro" id="IPR044068">
    <property type="entry name" value="CB"/>
</dbReference>
<dbReference type="CDD" id="cd00801">
    <property type="entry name" value="INT_P4_C"/>
    <property type="match status" value="1"/>
</dbReference>
<keyword evidence="2" id="KW-0229">DNA integration</keyword>
<dbReference type="InterPro" id="IPR013762">
    <property type="entry name" value="Integrase-like_cat_sf"/>
</dbReference>
<dbReference type="InterPro" id="IPR011010">
    <property type="entry name" value="DNA_brk_join_enz"/>
</dbReference>
<feature type="domain" description="Core-binding (CB)" evidence="7">
    <location>
        <begin position="99"/>
        <end position="180"/>
    </location>
</feature>
<keyword evidence="3 5" id="KW-0238">DNA-binding</keyword>
<evidence type="ECO:0000256" key="5">
    <source>
        <dbReference type="PROSITE-ProRule" id="PRU01248"/>
    </source>
</evidence>
<proteinExistence type="inferred from homology"/>
<reference evidence="8 9" key="1">
    <citation type="submission" date="2024-06" db="EMBL/GenBank/DDBJ databases">
        <title>Sorghum-associated microbial communities from plants grown in Nebraska, USA.</title>
        <authorList>
            <person name="Schachtman D."/>
        </authorList>
    </citation>
    <scope>NUCLEOTIDE SEQUENCE [LARGE SCALE GENOMIC DNA]</scope>
    <source>
        <strain evidence="8 9">3207</strain>
    </source>
</reference>
<evidence type="ECO:0000259" key="7">
    <source>
        <dbReference type="PROSITE" id="PS51900"/>
    </source>
</evidence>
<dbReference type="InterPro" id="IPR010998">
    <property type="entry name" value="Integrase_recombinase_N"/>
</dbReference>
<protein>
    <submittedName>
        <fullName evidence="8">Integrase</fullName>
    </submittedName>
</protein>
<gene>
    <name evidence="8" type="ORF">ABIE08_004519</name>
</gene>
<dbReference type="RefSeq" id="WP_354554242.1">
    <property type="nucleotide sequence ID" value="NZ_JBEPSM010000005.1"/>
</dbReference>
<dbReference type="PROSITE" id="PS51898">
    <property type="entry name" value="TYR_RECOMBINASE"/>
    <property type="match status" value="1"/>
</dbReference>
<dbReference type="InterPro" id="IPR002104">
    <property type="entry name" value="Integrase_catalytic"/>
</dbReference>
<dbReference type="Gene3D" id="3.30.160.390">
    <property type="entry name" value="Integrase, DNA-binding domain"/>
    <property type="match status" value="1"/>
</dbReference>
<dbReference type="Pfam" id="PF00589">
    <property type="entry name" value="Phage_integrase"/>
    <property type="match status" value="1"/>
</dbReference>
<dbReference type="Pfam" id="PF22022">
    <property type="entry name" value="Phage_int_M"/>
    <property type="match status" value="1"/>
</dbReference>
<dbReference type="Pfam" id="PF13356">
    <property type="entry name" value="Arm-DNA-bind_3"/>
    <property type="match status" value="1"/>
</dbReference>
<comment type="similarity">
    <text evidence="1">Belongs to the 'phage' integrase family.</text>
</comment>